<accession>A0A9N9PII9</accession>
<dbReference type="OrthoDB" id="2431825at2759"/>
<proteinExistence type="predicted"/>
<dbReference type="AlphaFoldDB" id="A0A9N9PII9"/>
<sequence>KLLIEKNQEKNMIDELVHCQSQIGYMKKCLVCQTSNIDNRKRVCPTCNNKLLTISEINQQFIEPSNTNIVEKSLDIRSYTLEEAQLAPENEIYTPQLF</sequence>
<comment type="caution">
    <text evidence="1">The sequence shown here is derived from an EMBL/GenBank/DDBJ whole genome shotgun (WGS) entry which is preliminary data.</text>
</comment>
<dbReference type="Proteomes" id="UP000789759">
    <property type="component" value="Unassembled WGS sequence"/>
</dbReference>
<name>A0A9N9PII9_9GLOM</name>
<protein>
    <submittedName>
        <fullName evidence="1">1973_t:CDS:1</fullName>
    </submittedName>
</protein>
<reference evidence="1" key="1">
    <citation type="submission" date="2021-06" db="EMBL/GenBank/DDBJ databases">
        <authorList>
            <person name="Kallberg Y."/>
            <person name="Tangrot J."/>
            <person name="Rosling A."/>
        </authorList>
    </citation>
    <scope>NUCLEOTIDE SEQUENCE</scope>
    <source>
        <strain evidence="1">FL966</strain>
    </source>
</reference>
<feature type="non-terminal residue" evidence="1">
    <location>
        <position position="1"/>
    </location>
</feature>
<evidence type="ECO:0000313" key="1">
    <source>
        <dbReference type="EMBL" id="CAG8834071.1"/>
    </source>
</evidence>
<keyword evidence="2" id="KW-1185">Reference proteome</keyword>
<feature type="non-terminal residue" evidence="1">
    <location>
        <position position="98"/>
    </location>
</feature>
<evidence type="ECO:0000313" key="2">
    <source>
        <dbReference type="Proteomes" id="UP000789759"/>
    </source>
</evidence>
<gene>
    <name evidence="1" type="ORF">CPELLU_LOCUS21059</name>
</gene>
<organism evidence="1 2">
    <name type="scientific">Cetraspora pellucida</name>
    <dbReference type="NCBI Taxonomy" id="1433469"/>
    <lineage>
        <taxon>Eukaryota</taxon>
        <taxon>Fungi</taxon>
        <taxon>Fungi incertae sedis</taxon>
        <taxon>Mucoromycota</taxon>
        <taxon>Glomeromycotina</taxon>
        <taxon>Glomeromycetes</taxon>
        <taxon>Diversisporales</taxon>
        <taxon>Gigasporaceae</taxon>
        <taxon>Cetraspora</taxon>
    </lineage>
</organism>
<dbReference type="EMBL" id="CAJVQA010072500">
    <property type="protein sequence ID" value="CAG8834071.1"/>
    <property type="molecule type" value="Genomic_DNA"/>
</dbReference>